<keyword evidence="5 10" id="KW-1133">Transmembrane helix</keyword>
<feature type="transmembrane region" description="Helical" evidence="10">
    <location>
        <begin position="287"/>
        <end position="306"/>
    </location>
</feature>
<dbReference type="EMBL" id="JAZGSY010000123">
    <property type="protein sequence ID" value="KAL1840191.1"/>
    <property type="molecule type" value="Genomic_DNA"/>
</dbReference>
<evidence type="ECO:0000313" key="13">
    <source>
        <dbReference type="EMBL" id="KAL1840191.1"/>
    </source>
</evidence>
<feature type="domain" description="MRH" evidence="12">
    <location>
        <begin position="44"/>
        <end position="273"/>
    </location>
</feature>
<evidence type="ECO:0000256" key="7">
    <source>
        <dbReference type="ARBA" id="ARBA00023157"/>
    </source>
</evidence>
<dbReference type="InterPro" id="IPR009011">
    <property type="entry name" value="Man6P_isomerase_rcpt-bd_dom_sf"/>
</dbReference>
<keyword evidence="7" id="KW-1015">Disulfide bond</keyword>
<evidence type="ECO:0000256" key="8">
    <source>
        <dbReference type="ARBA" id="ARBA00023180"/>
    </source>
</evidence>
<comment type="caution">
    <text evidence="13">The sequence shown here is derived from an EMBL/GenBank/DDBJ whole genome shotgun (WGS) entry which is preliminary data.</text>
</comment>
<dbReference type="Pfam" id="PF02157">
    <property type="entry name" value="Man-6-P_recep"/>
    <property type="match status" value="1"/>
</dbReference>
<dbReference type="InterPro" id="IPR044865">
    <property type="entry name" value="MRH_dom"/>
</dbReference>
<keyword evidence="8" id="KW-0325">Glycoprotein</keyword>
<keyword evidence="6 10" id="KW-0472">Membrane</keyword>
<dbReference type="PANTHER" id="PTHR15071:SF0">
    <property type="entry name" value="MANNOSE 6-PHOSPHATE RECEPTOR-LIKE PROTEIN 1"/>
    <property type="match status" value="1"/>
</dbReference>
<keyword evidence="3 10" id="KW-0812">Transmembrane</keyword>
<reference evidence="13 14" key="1">
    <citation type="journal article" date="2024" name="Commun. Biol.">
        <title>Comparative genomic analysis of thermophilic fungi reveals convergent evolutionary adaptations and gene losses.</title>
        <authorList>
            <person name="Steindorff A.S."/>
            <person name="Aguilar-Pontes M.V."/>
            <person name="Robinson A.J."/>
            <person name="Andreopoulos B."/>
            <person name="LaButti K."/>
            <person name="Kuo A."/>
            <person name="Mondo S."/>
            <person name="Riley R."/>
            <person name="Otillar R."/>
            <person name="Haridas S."/>
            <person name="Lipzen A."/>
            <person name="Grimwood J."/>
            <person name="Schmutz J."/>
            <person name="Clum A."/>
            <person name="Reid I.D."/>
            <person name="Moisan M.C."/>
            <person name="Butler G."/>
            <person name="Nguyen T.T.M."/>
            <person name="Dewar K."/>
            <person name="Conant G."/>
            <person name="Drula E."/>
            <person name="Henrissat B."/>
            <person name="Hansel C."/>
            <person name="Singer S."/>
            <person name="Hutchinson M.I."/>
            <person name="de Vries R.P."/>
            <person name="Natvig D.O."/>
            <person name="Powell A.J."/>
            <person name="Tsang A."/>
            <person name="Grigoriev I.V."/>
        </authorList>
    </citation>
    <scope>NUCLEOTIDE SEQUENCE [LARGE SCALE GENOMIC DNA]</scope>
    <source>
        <strain evidence="13 14">CBS 620.91</strain>
    </source>
</reference>
<evidence type="ECO:0000256" key="9">
    <source>
        <dbReference type="SAM" id="MobiDB-lite"/>
    </source>
</evidence>
<accession>A0ABR3VFJ2</accession>
<dbReference type="PANTHER" id="PTHR15071">
    <property type="entry name" value="MANNOSE-6-PHOSPHATE RECEPTOR FAMILY MEMBER"/>
    <property type="match status" value="1"/>
</dbReference>
<comment type="subcellular location">
    <subcellularLocation>
        <location evidence="1">Endomembrane system</location>
    </subcellularLocation>
</comment>
<proteinExistence type="predicted"/>
<evidence type="ECO:0000313" key="14">
    <source>
        <dbReference type="Proteomes" id="UP001583172"/>
    </source>
</evidence>
<dbReference type="Gene3D" id="2.70.130.10">
    <property type="entry name" value="Mannose-6-phosphate receptor binding domain"/>
    <property type="match status" value="2"/>
</dbReference>
<evidence type="ECO:0000256" key="4">
    <source>
        <dbReference type="ARBA" id="ARBA00022729"/>
    </source>
</evidence>
<feature type="chain" id="PRO_5046424782" description="MRH domain-containing protein" evidence="11">
    <location>
        <begin position="30"/>
        <end position="383"/>
    </location>
</feature>
<evidence type="ECO:0000256" key="11">
    <source>
        <dbReference type="SAM" id="SignalP"/>
    </source>
</evidence>
<keyword evidence="14" id="KW-1185">Reference proteome</keyword>
<evidence type="ECO:0000256" key="6">
    <source>
        <dbReference type="ARBA" id="ARBA00023136"/>
    </source>
</evidence>
<gene>
    <name evidence="13" type="ORF">VTJ49DRAFT_721</name>
</gene>
<evidence type="ECO:0000256" key="5">
    <source>
        <dbReference type="ARBA" id="ARBA00022989"/>
    </source>
</evidence>
<evidence type="ECO:0000259" key="12">
    <source>
        <dbReference type="PROSITE" id="PS51914"/>
    </source>
</evidence>
<name>A0ABR3VFJ2_HUMIN</name>
<dbReference type="SUPFAM" id="SSF50911">
    <property type="entry name" value="Mannose 6-phosphate receptor domain"/>
    <property type="match status" value="1"/>
</dbReference>
<dbReference type="Proteomes" id="UP001583172">
    <property type="component" value="Unassembled WGS sequence"/>
</dbReference>
<evidence type="ECO:0000256" key="3">
    <source>
        <dbReference type="ARBA" id="ARBA00022692"/>
    </source>
</evidence>
<feature type="transmembrane region" description="Helical" evidence="10">
    <location>
        <begin position="327"/>
        <end position="347"/>
    </location>
</feature>
<feature type="compositionally biased region" description="Acidic residues" evidence="9">
    <location>
        <begin position="191"/>
        <end position="202"/>
    </location>
</feature>
<dbReference type="PROSITE" id="PS51914">
    <property type="entry name" value="MRH"/>
    <property type="match status" value="1"/>
</dbReference>
<sequence length="383" mass="42603">MYAPGASSRGHGLLLALAATAALTGMASADDATKTTTSSASAVTPCVATGTNGNFFDLRPDAAVAVVEGEKPPKGVPTEDYIARGWDYGYNFTLNICNAVVKRVEDVVGVERPMWKNISAYYKVKGRVYSLGQESGELVPRGRKLVLQYTGGSPCGPSDKSRDKRSGLDEAAQYDHYDDDYLFRRSPLRDDDSDDDDDDDDEDRKKKDKEKEKEKQKEKDKDKEKETPRRKSATISFLCDHDPDTPTAVSFVGADPDQCAYFFEVRSQHACATAEPHKPGSVGPGSVFAIIFFIAVLVYVLGGVFYQRTVAHARGWRQLPNYSMWAGIWNFLTDMFVILTSSCARIIPRRRGYHTLSGSPHGRNRDREAENRLIDQLDEEWDD</sequence>
<evidence type="ECO:0000256" key="2">
    <source>
        <dbReference type="ARBA" id="ARBA00022448"/>
    </source>
</evidence>
<feature type="compositionally biased region" description="Basic and acidic residues" evidence="9">
    <location>
        <begin position="203"/>
        <end position="229"/>
    </location>
</feature>
<protein>
    <recommendedName>
        <fullName evidence="12">MRH domain-containing protein</fullName>
    </recommendedName>
</protein>
<dbReference type="InterPro" id="IPR028927">
    <property type="entry name" value="Man-6-P_rcpt"/>
</dbReference>
<evidence type="ECO:0000256" key="10">
    <source>
        <dbReference type="SAM" id="Phobius"/>
    </source>
</evidence>
<organism evidence="13 14">
    <name type="scientific">Humicola insolens</name>
    <name type="common">Soft-rot fungus</name>
    <dbReference type="NCBI Taxonomy" id="85995"/>
    <lineage>
        <taxon>Eukaryota</taxon>
        <taxon>Fungi</taxon>
        <taxon>Dikarya</taxon>
        <taxon>Ascomycota</taxon>
        <taxon>Pezizomycotina</taxon>
        <taxon>Sordariomycetes</taxon>
        <taxon>Sordariomycetidae</taxon>
        <taxon>Sordariales</taxon>
        <taxon>Chaetomiaceae</taxon>
        <taxon>Mycothermus</taxon>
    </lineage>
</organism>
<feature type="signal peptide" evidence="11">
    <location>
        <begin position="1"/>
        <end position="29"/>
    </location>
</feature>
<keyword evidence="4 11" id="KW-0732">Signal</keyword>
<feature type="region of interest" description="Disordered" evidence="9">
    <location>
        <begin position="184"/>
        <end position="229"/>
    </location>
</feature>
<keyword evidence="2" id="KW-0813">Transport</keyword>
<evidence type="ECO:0000256" key="1">
    <source>
        <dbReference type="ARBA" id="ARBA00004308"/>
    </source>
</evidence>